<dbReference type="AlphaFoldDB" id="A0AAV9X1W5"/>
<evidence type="ECO:0000313" key="4">
    <source>
        <dbReference type="Proteomes" id="UP001365542"/>
    </source>
</evidence>
<feature type="region of interest" description="Disordered" evidence="1">
    <location>
        <begin position="201"/>
        <end position="224"/>
    </location>
</feature>
<keyword evidence="4" id="KW-1185">Reference proteome</keyword>
<accession>A0AAV9X1W5</accession>
<evidence type="ECO:0000256" key="1">
    <source>
        <dbReference type="SAM" id="MobiDB-lite"/>
    </source>
</evidence>
<dbReference type="EMBL" id="JAVHJO010000011">
    <property type="protein sequence ID" value="KAK6533476.1"/>
    <property type="molecule type" value="Genomic_DNA"/>
</dbReference>
<dbReference type="InterPro" id="IPR036047">
    <property type="entry name" value="F-box-like_dom_sf"/>
</dbReference>
<organism evidence="3 4">
    <name type="scientific">Orbilia ellipsospora</name>
    <dbReference type="NCBI Taxonomy" id="2528407"/>
    <lineage>
        <taxon>Eukaryota</taxon>
        <taxon>Fungi</taxon>
        <taxon>Dikarya</taxon>
        <taxon>Ascomycota</taxon>
        <taxon>Pezizomycotina</taxon>
        <taxon>Orbiliomycetes</taxon>
        <taxon>Orbiliales</taxon>
        <taxon>Orbiliaceae</taxon>
        <taxon>Orbilia</taxon>
    </lineage>
</organism>
<protein>
    <recommendedName>
        <fullName evidence="2">F-box domain-containing protein</fullName>
    </recommendedName>
</protein>
<feature type="region of interest" description="Disordered" evidence="1">
    <location>
        <begin position="289"/>
        <end position="318"/>
    </location>
</feature>
<name>A0AAV9X1W5_9PEZI</name>
<reference evidence="3 4" key="1">
    <citation type="submission" date="2019-10" db="EMBL/GenBank/DDBJ databases">
        <authorList>
            <person name="Palmer J.M."/>
        </authorList>
    </citation>
    <scope>NUCLEOTIDE SEQUENCE [LARGE SCALE GENOMIC DNA]</scope>
    <source>
        <strain evidence="3 4">TWF694</strain>
    </source>
</reference>
<dbReference type="Gene3D" id="1.20.1280.50">
    <property type="match status" value="1"/>
</dbReference>
<dbReference type="SUPFAM" id="SSF81383">
    <property type="entry name" value="F-box domain"/>
    <property type="match status" value="1"/>
</dbReference>
<dbReference type="Proteomes" id="UP001365542">
    <property type="component" value="Unassembled WGS sequence"/>
</dbReference>
<proteinExistence type="predicted"/>
<dbReference type="Pfam" id="PF00646">
    <property type="entry name" value="F-box"/>
    <property type="match status" value="1"/>
</dbReference>
<comment type="caution">
    <text evidence="3">The sequence shown here is derived from an EMBL/GenBank/DDBJ whole genome shotgun (WGS) entry which is preliminary data.</text>
</comment>
<sequence length="318" mass="35755">MSISTTTPSAVSKVLNTSELLEQVLQHLDCATLLRDASLVSKRWKHLVDTSPLLKWQTWRWDGIKPPLTVRGDDNDPESLFAQRDIKNPFGYELSEAAMLWLRFFWLCLAECLSKSHEDINEIGDAIINVLPRLELFRPRFESAATVAFMFYDVMDGFGDVLREDAAVNLGGDELQLRTLARLILDTAFSEDGWWLGPEVWGPTAETGQDNPGDGEGAEEGRSEVRSKRLDVAITVDFIDAVKDCSGSMTTRLIFQFNEPDLKKIDIEYLFPSGDCTLYELELYNNKGLTTNNDNEDNEENRDDTIGNAGNDTSRDSA</sequence>
<feature type="domain" description="F-box" evidence="2">
    <location>
        <begin position="18"/>
        <end position="55"/>
    </location>
</feature>
<evidence type="ECO:0000313" key="3">
    <source>
        <dbReference type="EMBL" id="KAK6533476.1"/>
    </source>
</evidence>
<gene>
    <name evidence="3" type="ORF">TWF694_002415</name>
</gene>
<evidence type="ECO:0000259" key="2">
    <source>
        <dbReference type="Pfam" id="PF00646"/>
    </source>
</evidence>
<dbReference type="InterPro" id="IPR001810">
    <property type="entry name" value="F-box_dom"/>
</dbReference>